<comment type="caution">
    <text evidence="1">The sequence shown here is derived from an EMBL/GenBank/DDBJ whole genome shotgun (WGS) entry which is preliminary data.</text>
</comment>
<protein>
    <recommendedName>
        <fullName evidence="3">Transcriptional regulator</fullName>
    </recommendedName>
</protein>
<dbReference type="InterPro" id="IPR011990">
    <property type="entry name" value="TPR-like_helical_dom_sf"/>
</dbReference>
<name>A0ABS3S2Y1_9ACTN</name>
<organism evidence="1 2">
    <name type="scientific">Actinomadura violacea</name>
    <dbReference type="NCBI Taxonomy" id="2819934"/>
    <lineage>
        <taxon>Bacteria</taxon>
        <taxon>Bacillati</taxon>
        <taxon>Actinomycetota</taxon>
        <taxon>Actinomycetes</taxon>
        <taxon>Streptosporangiales</taxon>
        <taxon>Thermomonosporaceae</taxon>
        <taxon>Actinomadura</taxon>
    </lineage>
</organism>
<evidence type="ECO:0000313" key="2">
    <source>
        <dbReference type="Proteomes" id="UP000680206"/>
    </source>
</evidence>
<dbReference type="Proteomes" id="UP000680206">
    <property type="component" value="Unassembled WGS sequence"/>
</dbReference>
<evidence type="ECO:0008006" key="3">
    <source>
        <dbReference type="Google" id="ProtNLM"/>
    </source>
</evidence>
<accession>A0ABS3S2Y1</accession>
<proteinExistence type="predicted"/>
<gene>
    <name evidence="1" type="ORF">J4709_34230</name>
</gene>
<dbReference type="RefSeq" id="WP_208247093.1">
    <property type="nucleotide sequence ID" value="NZ_JAGEPF010000023.1"/>
</dbReference>
<reference evidence="1 2" key="1">
    <citation type="submission" date="2021-03" db="EMBL/GenBank/DDBJ databases">
        <title>Actinomadura violae sp. nov., isolated from lichen in Thailand.</title>
        <authorList>
            <person name="Kanchanasin P."/>
            <person name="Saeng-In P."/>
            <person name="Phongsopitanun W."/>
            <person name="Yuki M."/>
            <person name="Kudo T."/>
            <person name="Ohkuma M."/>
            <person name="Tanasupawat S."/>
        </authorList>
    </citation>
    <scope>NUCLEOTIDE SEQUENCE [LARGE SCALE GENOMIC DNA]</scope>
    <source>
        <strain evidence="1 2">LCR2-06</strain>
    </source>
</reference>
<keyword evidence="2" id="KW-1185">Reference proteome</keyword>
<sequence length="428" mass="46996">MEERFSLLAVCLDRLQWSPERLAGELNKRFGAGTISSKAPYNWLKGARPRRRLPYQVAEVLTECLGEPISAEALWPRHPHGGEAPIPAAFASASQGGPRGPVTVKALVNAAVDWLVDDDPGPLVRAEGQRVPEVMIRMLSVRVRQLRGMEDIGNIQVGAEWAMQECRLARMLILECSYDEQVGAYLHRIVAELGRLGGWLAAELGLRQPSRSCYMTALAAARTARDRPLAAYIISCMAYQTLWEGRQEEGLRLIGIARNGIDGDGRGTVQALLAAREARIRAALGDVAGCDRALDEAEPPGASADRRAVPPWVRWVTPAVIVGDAGRSWLDLNRFQKAEQCLERSIALLGESRPRDRMLHLASLAAARLGRREAEGAAEAAERALVLAETMTSHRAHIRFAALRRRFLQIDGAAAREAAERIAEYSRS</sequence>
<dbReference type="EMBL" id="JAGEPF010000023">
    <property type="protein sequence ID" value="MBO2462639.1"/>
    <property type="molecule type" value="Genomic_DNA"/>
</dbReference>
<dbReference type="Gene3D" id="1.25.40.10">
    <property type="entry name" value="Tetratricopeptide repeat domain"/>
    <property type="match status" value="1"/>
</dbReference>
<dbReference type="SUPFAM" id="SSF48452">
    <property type="entry name" value="TPR-like"/>
    <property type="match status" value="1"/>
</dbReference>
<evidence type="ECO:0000313" key="1">
    <source>
        <dbReference type="EMBL" id="MBO2462639.1"/>
    </source>
</evidence>